<comment type="caution">
    <text evidence="2">The sequence shown here is derived from an EMBL/GenBank/DDBJ whole genome shotgun (WGS) entry which is preliminary data.</text>
</comment>
<reference evidence="2 3" key="1">
    <citation type="submission" date="2019-01" db="EMBL/GenBank/DDBJ databases">
        <title>Genome sequencing of the rare red list fungi Fomitopsis rosea.</title>
        <authorList>
            <person name="Buettner E."/>
            <person name="Kellner H."/>
        </authorList>
    </citation>
    <scope>NUCLEOTIDE SEQUENCE [LARGE SCALE GENOMIC DNA]</scope>
    <source>
        <strain evidence="2 3">DSM 105464</strain>
    </source>
</reference>
<dbReference type="EMBL" id="SEKV01000308">
    <property type="protein sequence ID" value="TFY59352.1"/>
    <property type="molecule type" value="Genomic_DNA"/>
</dbReference>
<dbReference type="AlphaFoldDB" id="A0A4Y9YB13"/>
<dbReference type="InterPro" id="IPR018824">
    <property type="entry name" value="Conidiation-specific_6"/>
</dbReference>
<proteinExistence type="predicted"/>
<dbReference type="Proteomes" id="UP000298390">
    <property type="component" value="Unassembled WGS sequence"/>
</dbReference>
<evidence type="ECO:0000256" key="1">
    <source>
        <dbReference type="SAM" id="MobiDB-lite"/>
    </source>
</evidence>
<dbReference type="Pfam" id="PF10346">
    <property type="entry name" value="Con-6"/>
    <property type="match status" value="1"/>
</dbReference>
<accession>A0A4Y9YB13</accession>
<sequence length="93" mass="10074">MSENHKVTRGHKAAMNNASVSEEAKDNSRRTLAGFEGSENPEDFNASVASEETHNYDPHNASELGDRNAALRFSKCGPEASGHRILGCDKDIS</sequence>
<gene>
    <name evidence="2" type="ORF">EVJ58_g5829</name>
</gene>
<protein>
    <submittedName>
        <fullName evidence="2">Uncharacterized protein</fullName>
    </submittedName>
</protein>
<feature type="region of interest" description="Disordered" evidence="1">
    <location>
        <begin position="1"/>
        <end position="63"/>
    </location>
</feature>
<organism evidence="2 3">
    <name type="scientific">Rhodofomes roseus</name>
    <dbReference type="NCBI Taxonomy" id="34475"/>
    <lineage>
        <taxon>Eukaryota</taxon>
        <taxon>Fungi</taxon>
        <taxon>Dikarya</taxon>
        <taxon>Basidiomycota</taxon>
        <taxon>Agaricomycotina</taxon>
        <taxon>Agaricomycetes</taxon>
        <taxon>Polyporales</taxon>
        <taxon>Rhodofomes</taxon>
    </lineage>
</organism>
<evidence type="ECO:0000313" key="2">
    <source>
        <dbReference type="EMBL" id="TFY59352.1"/>
    </source>
</evidence>
<name>A0A4Y9YB13_9APHY</name>
<evidence type="ECO:0000313" key="3">
    <source>
        <dbReference type="Proteomes" id="UP000298390"/>
    </source>
</evidence>